<proteinExistence type="predicted"/>
<dbReference type="eggNOG" id="ENOG502SJYB">
    <property type="taxonomic scope" value="Eukaryota"/>
</dbReference>
<evidence type="ECO:0000313" key="1">
    <source>
        <dbReference type="EMBL" id="EED14673.1"/>
    </source>
</evidence>
<accession>B8MJ84</accession>
<protein>
    <submittedName>
        <fullName evidence="1">Uncharacterized protein</fullName>
    </submittedName>
</protein>
<dbReference type="EMBL" id="EQ962657">
    <property type="protein sequence ID" value="EED14673.1"/>
    <property type="molecule type" value="Genomic_DNA"/>
</dbReference>
<dbReference type="OrthoDB" id="4503105at2759"/>
<dbReference type="VEuPathDB" id="FungiDB:TSTA_041510"/>
<dbReference type="HOGENOM" id="CLU_1444231_0_0_1"/>
<dbReference type="PhylomeDB" id="B8MJ84"/>
<sequence length="204" mass="23342">MLATLTFPFKNSLKKYMQISEPSKRTVIAVIEGDNEEARCVAGGIPLRKLDHLTDRTLVPGNPDHYYGACPEQLNRRIRNERDNQIIPTTEDKIPIAPNSFLAVKGPDGLASVVKRQACYDNAFGVRGMHSLQEYGKDEPEFDNHAYTISSIYHDGTSNIFTIHPSKPSDRLEYHMTRLRSFVITDTFRQGVIWYRNARDWVKE</sequence>
<dbReference type="AlphaFoldDB" id="B8MJ84"/>
<evidence type="ECO:0000313" key="2">
    <source>
        <dbReference type="Proteomes" id="UP000001745"/>
    </source>
</evidence>
<dbReference type="InParanoid" id="B8MJ84"/>
<dbReference type="GeneID" id="8109736"/>
<name>B8MJ84_TALSN</name>
<reference evidence="2" key="1">
    <citation type="journal article" date="2015" name="Genome Announc.">
        <title>Genome sequence of the AIDS-associated pathogen Penicillium marneffei (ATCC18224) and its near taxonomic relative Talaromyces stipitatus (ATCC10500).</title>
        <authorList>
            <person name="Nierman W.C."/>
            <person name="Fedorova-Abrams N.D."/>
            <person name="Andrianopoulos A."/>
        </authorList>
    </citation>
    <scope>NUCLEOTIDE SEQUENCE [LARGE SCALE GENOMIC DNA]</scope>
    <source>
        <strain evidence="2">ATCC 10500 / CBS 375.48 / QM 6759 / NRRL 1006</strain>
    </source>
</reference>
<organism evidence="1 2">
    <name type="scientific">Talaromyces stipitatus (strain ATCC 10500 / CBS 375.48 / QM 6759 / NRRL 1006)</name>
    <name type="common">Penicillium stipitatum</name>
    <dbReference type="NCBI Taxonomy" id="441959"/>
    <lineage>
        <taxon>Eukaryota</taxon>
        <taxon>Fungi</taxon>
        <taxon>Dikarya</taxon>
        <taxon>Ascomycota</taxon>
        <taxon>Pezizomycotina</taxon>
        <taxon>Eurotiomycetes</taxon>
        <taxon>Eurotiomycetidae</taxon>
        <taxon>Eurotiales</taxon>
        <taxon>Trichocomaceae</taxon>
        <taxon>Talaromyces</taxon>
        <taxon>Talaromyces sect. Talaromyces</taxon>
    </lineage>
</organism>
<dbReference type="STRING" id="441959.B8MJ84"/>
<dbReference type="RefSeq" id="XP_002484626.1">
    <property type="nucleotide sequence ID" value="XM_002484581.1"/>
</dbReference>
<gene>
    <name evidence="1" type="ORF">TSTA_041510</name>
</gene>
<keyword evidence="2" id="KW-1185">Reference proteome</keyword>
<dbReference type="Proteomes" id="UP000001745">
    <property type="component" value="Unassembled WGS sequence"/>
</dbReference>